<dbReference type="RefSeq" id="XP_041187297.1">
    <property type="nucleotide sequence ID" value="XM_041333532.1"/>
</dbReference>
<accession>A0A9P7DXA9</accession>
<dbReference type="AlphaFoldDB" id="A0A9P7DXA9"/>
<name>A0A9P7DXA9_9AGAM</name>
<proteinExistence type="predicted"/>
<gene>
    <name evidence="1" type="ORF">BJ212DRAFT_1304002</name>
</gene>
<evidence type="ECO:0000313" key="1">
    <source>
        <dbReference type="EMBL" id="KAG1805544.1"/>
    </source>
</evidence>
<dbReference type="GeneID" id="64627549"/>
<reference evidence="1" key="1">
    <citation type="journal article" date="2020" name="New Phytol.">
        <title>Comparative genomics reveals dynamic genome evolution in host specialist ectomycorrhizal fungi.</title>
        <authorList>
            <person name="Lofgren L.A."/>
            <person name="Nguyen N.H."/>
            <person name="Vilgalys R."/>
            <person name="Ruytinx J."/>
            <person name="Liao H.L."/>
            <person name="Branco S."/>
            <person name="Kuo A."/>
            <person name="LaButti K."/>
            <person name="Lipzen A."/>
            <person name="Andreopoulos W."/>
            <person name="Pangilinan J."/>
            <person name="Riley R."/>
            <person name="Hundley H."/>
            <person name="Na H."/>
            <person name="Barry K."/>
            <person name="Grigoriev I.V."/>
            <person name="Stajich J.E."/>
            <person name="Kennedy P.G."/>
        </authorList>
    </citation>
    <scope>NUCLEOTIDE SEQUENCE</scope>
    <source>
        <strain evidence="1">MN1</strain>
    </source>
</reference>
<comment type="caution">
    <text evidence="1">The sequence shown here is derived from an EMBL/GenBank/DDBJ whole genome shotgun (WGS) entry which is preliminary data.</text>
</comment>
<dbReference type="OrthoDB" id="2605525at2759"/>
<protein>
    <submittedName>
        <fullName evidence="1">Uncharacterized protein</fullName>
    </submittedName>
</protein>
<dbReference type="EMBL" id="JABBWG010000052">
    <property type="protein sequence ID" value="KAG1805544.1"/>
    <property type="molecule type" value="Genomic_DNA"/>
</dbReference>
<keyword evidence="2" id="KW-1185">Reference proteome</keyword>
<organism evidence="1 2">
    <name type="scientific">Suillus subaureus</name>
    <dbReference type="NCBI Taxonomy" id="48587"/>
    <lineage>
        <taxon>Eukaryota</taxon>
        <taxon>Fungi</taxon>
        <taxon>Dikarya</taxon>
        <taxon>Basidiomycota</taxon>
        <taxon>Agaricomycotina</taxon>
        <taxon>Agaricomycetes</taxon>
        <taxon>Agaricomycetidae</taxon>
        <taxon>Boletales</taxon>
        <taxon>Suillineae</taxon>
        <taxon>Suillaceae</taxon>
        <taxon>Suillus</taxon>
    </lineage>
</organism>
<dbReference type="Proteomes" id="UP000807769">
    <property type="component" value="Unassembled WGS sequence"/>
</dbReference>
<sequence>MATKHWLEKPGVQDMQNAKAHVQMVSSPMLNGLNSRDITPEVDNGSLLTMGNDFPCSCDMPTLQDIENMANQWQKGWAQTSEHTWDDAYENLLKGVQKKGGLETIIFLDKYGQILRS</sequence>
<evidence type="ECO:0000313" key="2">
    <source>
        <dbReference type="Proteomes" id="UP000807769"/>
    </source>
</evidence>